<name>A0AAW0M6W9_QUESU</name>
<proteinExistence type="predicted"/>
<dbReference type="AlphaFoldDB" id="A0AAW0M6W9"/>
<reference evidence="1" key="3">
    <citation type="submission" date="2023-07" db="EMBL/GenBank/DDBJ databases">
        <title>An improved reference 1 genome and first organelle genomes of Quercus suber.</title>
        <authorList>
            <consortium name="Genosuber Consortium"/>
            <person name="Usie A."/>
            <person name="Serra O."/>
            <person name="Barros P."/>
        </authorList>
    </citation>
    <scope>NUCLEOTIDE SEQUENCE</scope>
    <source>
        <strain evidence="1">HL8</strain>
        <tissue evidence="1">Leaves</tissue>
    </source>
</reference>
<dbReference type="EMBL" id="PKMF04000018">
    <property type="protein sequence ID" value="KAK7858567.1"/>
    <property type="molecule type" value="Genomic_DNA"/>
</dbReference>
<comment type="caution">
    <text evidence="1">The sequence shown here is derived from an EMBL/GenBank/DDBJ whole genome shotgun (WGS) entry which is preliminary data.</text>
</comment>
<protein>
    <submittedName>
        <fullName evidence="1">Uncharacterized protein</fullName>
    </submittedName>
</protein>
<evidence type="ECO:0000313" key="1">
    <source>
        <dbReference type="EMBL" id="KAK7858567.1"/>
    </source>
</evidence>
<sequence length="82" mass="9434">MRNKHLSACSCNNMDYNILVKKFMTLNVMDLFPSQWALKMWEGLESLTIPCLFNPTEITQVIEFAIALVEDVPKLIKTICLL</sequence>
<reference evidence="1" key="1">
    <citation type="submission" date="2017-12" db="EMBL/GenBank/DDBJ databases">
        <authorList>
            <person name="Barbosa P."/>
            <person name="Usie A."/>
            <person name="Ramos A.M."/>
        </authorList>
    </citation>
    <scope>NUCLEOTIDE SEQUENCE</scope>
    <source>
        <strain evidence="1">HL8</strain>
        <tissue evidence="1">Leaves</tissue>
    </source>
</reference>
<reference evidence="1" key="2">
    <citation type="journal article" date="2018" name="Sci. Data">
        <title>The draft genome sequence of cork oak.</title>
        <authorList>
            <person name="Ramos A.M."/>
            <person name="Usie A."/>
            <person name="Barbosa P."/>
            <person name="Barros P.M."/>
            <person name="Capote T."/>
            <person name="Chaves I."/>
            <person name="Simoes F."/>
            <person name="Abreu I."/>
            <person name="Carrasquinho I."/>
            <person name="Faro C."/>
            <person name="Guimaraes J.B."/>
            <person name="Mendonca D."/>
            <person name="Nobrega F."/>
            <person name="Rodrigues L."/>
            <person name="Saibo N.J.M."/>
            <person name="Varela M.C."/>
            <person name="Egas C."/>
            <person name="Matos J."/>
            <person name="Miguel C.M."/>
            <person name="Oliveira M.M."/>
            <person name="Ricardo C.P."/>
            <person name="Goncalves S."/>
        </authorList>
    </citation>
    <scope>NUCLEOTIDE SEQUENCE [LARGE SCALE GENOMIC DNA]</scope>
    <source>
        <strain evidence="1">HL8</strain>
    </source>
</reference>
<organism evidence="1">
    <name type="scientific">Quercus suber</name>
    <name type="common">Cork oak</name>
    <dbReference type="NCBI Taxonomy" id="58331"/>
    <lineage>
        <taxon>Eukaryota</taxon>
        <taxon>Viridiplantae</taxon>
        <taxon>Streptophyta</taxon>
        <taxon>Embryophyta</taxon>
        <taxon>Tracheophyta</taxon>
        <taxon>Spermatophyta</taxon>
        <taxon>Magnoliopsida</taxon>
        <taxon>eudicotyledons</taxon>
        <taxon>Gunneridae</taxon>
        <taxon>Pentapetalae</taxon>
        <taxon>rosids</taxon>
        <taxon>fabids</taxon>
        <taxon>Fagales</taxon>
        <taxon>Fagaceae</taxon>
        <taxon>Quercus</taxon>
    </lineage>
</organism>
<accession>A0AAW0M6W9</accession>
<gene>
    <name evidence="1" type="ORF">CFP56_011482</name>
</gene>